<keyword evidence="3" id="KW-0808">Transferase</keyword>
<dbReference type="Pfam" id="PF01467">
    <property type="entry name" value="CTP_transf_like"/>
    <property type="match status" value="1"/>
</dbReference>
<evidence type="ECO:0000256" key="3">
    <source>
        <dbReference type="ARBA" id="ARBA00022679"/>
    </source>
</evidence>
<reference evidence="10" key="1">
    <citation type="submission" date="2020-05" db="EMBL/GenBank/DDBJ databases">
        <authorList>
            <person name="Chiriac C."/>
            <person name="Salcher M."/>
            <person name="Ghai R."/>
            <person name="Kavagutti S V."/>
        </authorList>
    </citation>
    <scope>NUCLEOTIDE SEQUENCE</scope>
</reference>
<dbReference type="HAMAP" id="MF_00244">
    <property type="entry name" value="NaMN_adenylyltr"/>
    <property type="match status" value="1"/>
</dbReference>
<keyword evidence="2" id="KW-0662">Pyridine nucleotide biosynthesis</keyword>
<keyword evidence="4" id="KW-0548">Nucleotidyltransferase</keyword>
<dbReference type="EMBL" id="CAFBMC010000113">
    <property type="protein sequence ID" value="CAB4910037.1"/>
    <property type="molecule type" value="Genomic_DNA"/>
</dbReference>
<dbReference type="InterPro" id="IPR004821">
    <property type="entry name" value="Cyt_trans-like"/>
</dbReference>
<dbReference type="NCBIfam" id="NF000840">
    <property type="entry name" value="PRK00071.1-3"/>
    <property type="match status" value="1"/>
</dbReference>
<keyword evidence="7" id="KW-0520">NAD</keyword>
<evidence type="ECO:0000313" key="9">
    <source>
        <dbReference type="EMBL" id="CAB4910037.1"/>
    </source>
</evidence>
<dbReference type="NCBIfam" id="TIGR00482">
    <property type="entry name" value="nicotinate (nicotinamide) nucleotide adenylyltransferase"/>
    <property type="match status" value="1"/>
</dbReference>
<dbReference type="AlphaFoldDB" id="A0A6J7RX88"/>
<dbReference type="UniPathway" id="UPA00253"/>
<keyword evidence="6" id="KW-0067">ATP-binding</keyword>
<dbReference type="InterPro" id="IPR005248">
    <property type="entry name" value="NadD/NMNAT"/>
</dbReference>
<dbReference type="CDD" id="cd02165">
    <property type="entry name" value="NMNAT"/>
    <property type="match status" value="1"/>
</dbReference>
<dbReference type="PANTHER" id="PTHR39321">
    <property type="entry name" value="NICOTINATE-NUCLEOTIDE ADENYLYLTRANSFERASE-RELATED"/>
    <property type="match status" value="1"/>
</dbReference>
<proteinExistence type="inferred from homology"/>
<dbReference type="PANTHER" id="PTHR39321:SF3">
    <property type="entry name" value="PHOSPHOPANTETHEINE ADENYLYLTRANSFERASE"/>
    <property type="match status" value="1"/>
</dbReference>
<dbReference type="SUPFAM" id="SSF52374">
    <property type="entry name" value="Nucleotidylyl transferase"/>
    <property type="match status" value="1"/>
</dbReference>
<evidence type="ECO:0000256" key="4">
    <source>
        <dbReference type="ARBA" id="ARBA00022695"/>
    </source>
</evidence>
<dbReference type="GO" id="GO:0009435">
    <property type="term" value="P:NAD+ biosynthetic process"/>
    <property type="evidence" value="ECO:0007669"/>
    <property type="project" value="UniProtKB-UniPathway"/>
</dbReference>
<evidence type="ECO:0000256" key="6">
    <source>
        <dbReference type="ARBA" id="ARBA00022840"/>
    </source>
</evidence>
<dbReference type="GO" id="GO:0005524">
    <property type="term" value="F:ATP binding"/>
    <property type="evidence" value="ECO:0007669"/>
    <property type="project" value="UniProtKB-KW"/>
</dbReference>
<comment type="pathway">
    <text evidence="1">Cofactor biosynthesis; NAD(+) biosynthesis.</text>
</comment>
<sequence length="206" mass="22643">MKTWRLGAFGGTFDPIHSGHLIAAASVRNALELDFVFFIPTGNSWHKLPGPLAPAMDRLAMVDLAIADYEGFMSSSVDIDRHGPTYTIDTLTDLQAQWHGENREDEATWFFITGADALADFPNWKEPEEILQRAQMVGVTRPGFTATPGPLLTGHSIVIEAATPDIASSDIRLRVREGRSIEGLLPTVIADYIQTHALYRETPVGL</sequence>
<protein>
    <submittedName>
        <fullName evidence="10">Unannotated protein</fullName>
    </submittedName>
</protein>
<dbReference type="GO" id="GO:0070566">
    <property type="term" value="F:adenylyltransferase activity"/>
    <property type="evidence" value="ECO:0007669"/>
    <property type="project" value="UniProtKB-ARBA"/>
</dbReference>
<evidence type="ECO:0000313" key="10">
    <source>
        <dbReference type="EMBL" id="CAB5033068.1"/>
    </source>
</evidence>
<evidence type="ECO:0000259" key="8">
    <source>
        <dbReference type="Pfam" id="PF01467"/>
    </source>
</evidence>
<evidence type="ECO:0000256" key="2">
    <source>
        <dbReference type="ARBA" id="ARBA00022642"/>
    </source>
</evidence>
<accession>A0A6J7RX88</accession>
<dbReference type="EMBL" id="CAFBPZ010000001">
    <property type="protein sequence ID" value="CAB5033068.1"/>
    <property type="molecule type" value="Genomic_DNA"/>
</dbReference>
<dbReference type="NCBIfam" id="TIGR00125">
    <property type="entry name" value="cyt_tran_rel"/>
    <property type="match status" value="1"/>
</dbReference>
<evidence type="ECO:0000256" key="1">
    <source>
        <dbReference type="ARBA" id="ARBA00004790"/>
    </source>
</evidence>
<feature type="domain" description="Cytidyltransferase-like" evidence="8">
    <location>
        <begin position="9"/>
        <end position="173"/>
    </location>
</feature>
<gene>
    <name evidence="9" type="ORF">UFOPK3495_01523</name>
    <name evidence="10" type="ORF">UFOPK4237_00037</name>
</gene>
<dbReference type="Gene3D" id="3.40.50.620">
    <property type="entry name" value="HUPs"/>
    <property type="match status" value="1"/>
</dbReference>
<name>A0A6J7RX88_9ZZZZ</name>
<dbReference type="InterPro" id="IPR014729">
    <property type="entry name" value="Rossmann-like_a/b/a_fold"/>
</dbReference>
<evidence type="ECO:0000256" key="5">
    <source>
        <dbReference type="ARBA" id="ARBA00022741"/>
    </source>
</evidence>
<organism evidence="10">
    <name type="scientific">freshwater metagenome</name>
    <dbReference type="NCBI Taxonomy" id="449393"/>
    <lineage>
        <taxon>unclassified sequences</taxon>
        <taxon>metagenomes</taxon>
        <taxon>ecological metagenomes</taxon>
    </lineage>
</organism>
<keyword evidence="5" id="KW-0547">Nucleotide-binding</keyword>
<evidence type="ECO:0000256" key="7">
    <source>
        <dbReference type="ARBA" id="ARBA00023027"/>
    </source>
</evidence>